<feature type="region of interest" description="Disordered" evidence="1">
    <location>
        <begin position="301"/>
        <end position="333"/>
    </location>
</feature>
<feature type="compositionally biased region" description="Basic and acidic residues" evidence="1">
    <location>
        <begin position="867"/>
        <end position="884"/>
    </location>
</feature>
<evidence type="ECO:0000313" key="2">
    <source>
        <dbReference type="EMBL" id="EKC35931.1"/>
    </source>
</evidence>
<proteinExistence type="predicted"/>
<feature type="region of interest" description="Disordered" evidence="1">
    <location>
        <begin position="863"/>
        <end position="886"/>
    </location>
</feature>
<feature type="compositionally biased region" description="Basic and acidic residues" evidence="1">
    <location>
        <begin position="1046"/>
        <end position="1057"/>
    </location>
</feature>
<feature type="region of interest" description="Disordered" evidence="1">
    <location>
        <begin position="590"/>
        <end position="610"/>
    </location>
</feature>
<accession>K1RNE5</accession>
<feature type="region of interest" description="Disordered" evidence="1">
    <location>
        <begin position="1034"/>
        <end position="1062"/>
    </location>
</feature>
<reference evidence="2" key="1">
    <citation type="journal article" date="2012" name="Nature">
        <title>The oyster genome reveals stress adaptation and complexity of shell formation.</title>
        <authorList>
            <person name="Zhang G."/>
            <person name="Fang X."/>
            <person name="Guo X."/>
            <person name="Li L."/>
            <person name="Luo R."/>
            <person name="Xu F."/>
            <person name="Yang P."/>
            <person name="Zhang L."/>
            <person name="Wang X."/>
            <person name="Qi H."/>
            <person name="Xiong Z."/>
            <person name="Que H."/>
            <person name="Xie Y."/>
            <person name="Holland P.W."/>
            <person name="Paps J."/>
            <person name="Zhu Y."/>
            <person name="Wu F."/>
            <person name="Chen Y."/>
            <person name="Wang J."/>
            <person name="Peng C."/>
            <person name="Meng J."/>
            <person name="Yang L."/>
            <person name="Liu J."/>
            <person name="Wen B."/>
            <person name="Zhang N."/>
            <person name="Huang Z."/>
            <person name="Zhu Q."/>
            <person name="Feng Y."/>
            <person name="Mount A."/>
            <person name="Hedgecock D."/>
            <person name="Xu Z."/>
            <person name="Liu Y."/>
            <person name="Domazet-Loso T."/>
            <person name="Du Y."/>
            <person name="Sun X."/>
            <person name="Zhang S."/>
            <person name="Liu B."/>
            <person name="Cheng P."/>
            <person name="Jiang X."/>
            <person name="Li J."/>
            <person name="Fan D."/>
            <person name="Wang W."/>
            <person name="Fu W."/>
            <person name="Wang T."/>
            <person name="Wang B."/>
            <person name="Zhang J."/>
            <person name="Peng Z."/>
            <person name="Li Y."/>
            <person name="Li N."/>
            <person name="Wang J."/>
            <person name="Chen M."/>
            <person name="He Y."/>
            <person name="Tan F."/>
            <person name="Song X."/>
            <person name="Zheng Q."/>
            <person name="Huang R."/>
            <person name="Yang H."/>
            <person name="Du X."/>
            <person name="Chen L."/>
            <person name="Yang M."/>
            <person name="Gaffney P.M."/>
            <person name="Wang S."/>
            <person name="Luo L."/>
            <person name="She Z."/>
            <person name="Ming Y."/>
            <person name="Huang W."/>
            <person name="Zhang S."/>
            <person name="Huang B."/>
            <person name="Zhang Y."/>
            <person name="Qu T."/>
            <person name="Ni P."/>
            <person name="Miao G."/>
            <person name="Wang J."/>
            <person name="Wang Q."/>
            <person name="Steinberg C.E."/>
            <person name="Wang H."/>
            <person name="Li N."/>
            <person name="Qian L."/>
            <person name="Zhang G."/>
            <person name="Li Y."/>
            <person name="Yang H."/>
            <person name="Liu X."/>
            <person name="Wang J."/>
            <person name="Yin Y."/>
            <person name="Wang J."/>
        </authorList>
    </citation>
    <scope>NUCLEOTIDE SEQUENCE [LARGE SCALE GENOMIC DNA]</scope>
    <source>
        <strain evidence="2">05x7-T-G4-1.051#20</strain>
    </source>
</reference>
<feature type="region of interest" description="Disordered" evidence="1">
    <location>
        <begin position="57"/>
        <end position="87"/>
    </location>
</feature>
<dbReference type="InParanoid" id="K1RNE5"/>
<evidence type="ECO:0000256" key="1">
    <source>
        <dbReference type="SAM" id="MobiDB-lite"/>
    </source>
</evidence>
<feature type="region of interest" description="Disordered" evidence="1">
    <location>
        <begin position="457"/>
        <end position="510"/>
    </location>
</feature>
<feature type="region of interest" description="Disordered" evidence="1">
    <location>
        <begin position="259"/>
        <end position="289"/>
    </location>
</feature>
<feature type="compositionally biased region" description="Low complexity" evidence="1">
    <location>
        <begin position="1005"/>
        <end position="1018"/>
    </location>
</feature>
<organism evidence="2">
    <name type="scientific">Magallana gigas</name>
    <name type="common">Pacific oyster</name>
    <name type="synonym">Crassostrea gigas</name>
    <dbReference type="NCBI Taxonomy" id="29159"/>
    <lineage>
        <taxon>Eukaryota</taxon>
        <taxon>Metazoa</taxon>
        <taxon>Spiralia</taxon>
        <taxon>Lophotrochozoa</taxon>
        <taxon>Mollusca</taxon>
        <taxon>Bivalvia</taxon>
        <taxon>Autobranchia</taxon>
        <taxon>Pteriomorphia</taxon>
        <taxon>Ostreida</taxon>
        <taxon>Ostreoidea</taxon>
        <taxon>Ostreidae</taxon>
        <taxon>Magallana</taxon>
    </lineage>
</organism>
<feature type="compositionally biased region" description="Low complexity" evidence="1">
    <location>
        <begin position="457"/>
        <end position="472"/>
    </location>
</feature>
<name>K1RNE5_MAGGI</name>
<feature type="compositionally biased region" description="Polar residues" evidence="1">
    <location>
        <begin position="348"/>
        <end position="359"/>
    </location>
</feature>
<feature type="compositionally biased region" description="Low complexity" evidence="1">
    <location>
        <begin position="630"/>
        <end position="657"/>
    </location>
</feature>
<feature type="region of interest" description="Disordered" evidence="1">
    <location>
        <begin position="989"/>
        <end position="1018"/>
    </location>
</feature>
<feature type="region of interest" description="Disordered" evidence="1">
    <location>
        <begin position="346"/>
        <end position="367"/>
    </location>
</feature>
<dbReference type="EMBL" id="JH816636">
    <property type="protein sequence ID" value="EKC35931.1"/>
    <property type="molecule type" value="Genomic_DNA"/>
</dbReference>
<feature type="compositionally biased region" description="Polar residues" evidence="1">
    <location>
        <begin position="473"/>
        <end position="510"/>
    </location>
</feature>
<dbReference type="HOGENOM" id="CLU_261630_0_0_1"/>
<feature type="compositionally biased region" description="Polar residues" evidence="1">
    <location>
        <begin position="105"/>
        <end position="128"/>
    </location>
</feature>
<gene>
    <name evidence="2" type="ORF">CGI_10024340</name>
</gene>
<feature type="region of interest" description="Disordered" evidence="1">
    <location>
        <begin position="105"/>
        <end position="136"/>
    </location>
</feature>
<sequence>MWPDVGVFCEQAKSRICLSTIIKWNILLVEFRDMTMQHVKMNGVSVFESGDWSDDAVRSGSNTGFSDPENDDDSRKKGSQSYKKYDPVNAVMDKIDAELSSMKSYNGSVQSTRGDKSQSLNQNGNTGNPKEKSERYRKVLEPPSSGMDMSRSPHIIGTAEIYSDAAGATDEERQNAPSDLDSLTAQQLDEKFKEIMMKKRGNYLDNLRASYPQSDTDTIRTEDFEKKFKSAMVYNSDDSSTMVLSDDDRLDDSLDESLPPFPSCVVDPPLNTGARLPDVSEETEATTKPRLSLQTKTLAALHPAVPVVPQTERSGRSRKRRTPYTSDAESVRTEEFELRFQDLIVPPHSQQSGQDTGQESEPVDPLHRKVREILRVSAPYKSKSRNGYHRNKAYENAKSEERRQKYAFELNSLSEERSNEIKYRDVPRQRLYGCSFDYSEENELDSIWQNKFGLDMSSSSSAGTGPPSLSSGYTVNSGRQTPEQPLSESRTTSVSSIRSELSELTSSPAASPQIRIHNPFLEKLLVDSATLQGMNLMTADQDRHWKRQVEMNKNYNKKSSKLRDLVLPEEEQEQYPFAKHTFNKKPEIISSSSEISSGSRDSSLSPLDSLNFTRNNDYLRHGSTASSQLSEDFSSTETGTGTSSCSFNTSFSSRQSTASNYPPSPDVCHTSPGFPQSFQPYNMPNPRMFSQYSFNEPDQILYNLGFGNRPETVLPERFAQDWYKKIQQTKINQAQQQTERPFLEPHIYESMGVSSPKQAIPQFKSQHDSQSTAAKAKREHRKMQQFSVQEKENSNTKISGEQLSVSKLFDLLKRENQHFFKEYNSFSTKDLRRKQFASHRQKSLPTYLETLNEEDEGRTKCGLKKSSKMERVLETESSSSEEKSYNVSMEINSDVSDSGSSNLELQENNMNDQLQKKHIVPSILICQSPVRDTFESKDSLEVANILSTSEEDKNMRQNSYRTEVHLEPAMLSMVLQDAESTRSNQLLTVMRPNGNGEYSDDRLHPTSPSSASSISPCPLSPVTVIEVNLDNQNDSIDTEEGVNSNHSRDNSLDKESSSGDNQTALSLTAGKQQKGKLAGAVSSLANYSHSPVTNELNSVKSVLPSSHESSMQPSSKMCEAFVQTEDKSLSPLLSLKDLDGLLKQITNGENEYFYVAEDKEIQCDLIKDRQYTDALTESNEDTLELSSVAQTDRILDDSGSITGSFFEMPNIDSIADTTCVSVEVQTDQDYGCSCGRNINKGGKNNSNCKSFLGLSEGSYNVKNEANFSRIFSASFCDSISDDEMNKRERDPFSERGWGV</sequence>
<protein>
    <submittedName>
        <fullName evidence="2">Uncharacterized protein</fullName>
    </submittedName>
</protein>
<feature type="compositionally biased region" description="Polar residues" evidence="1">
    <location>
        <begin position="1034"/>
        <end position="1045"/>
    </location>
</feature>
<feature type="region of interest" description="Disordered" evidence="1">
    <location>
        <begin position="623"/>
        <end position="673"/>
    </location>
</feature>